<gene>
    <name evidence="1" type="ORF">CR103_05030</name>
</gene>
<sequence>MVAPLKPQQINQALQRGTRAELDEFERLVAEQFETAPSLVSGQQAPQAQAKFDRLRELGKKLFG</sequence>
<dbReference type="EMBL" id="PDOB01000005">
    <property type="protein sequence ID" value="PIL40819.1"/>
    <property type="molecule type" value="Genomic_DNA"/>
</dbReference>
<evidence type="ECO:0000313" key="2">
    <source>
        <dbReference type="Proteomes" id="UP000228593"/>
    </source>
</evidence>
<proteinExistence type="predicted"/>
<keyword evidence="2" id="KW-1185">Reference proteome</keyword>
<dbReference type="AlphaFoldDB" id="A0A2G8T4A9"/>
<dbReference type="RefSeq" id="WP_099914924.1">
    <property type="nucleotide sequence ID" value="NZ_BMHS01000008.1"/>
</dbReference>
<dbReference type="Proteomes" id="UP000228593">
    <property type="component" value="Unassembled WGS sequence"/>
</dbReference>
<protein>
    <submittedName>
        <fullName evidence="1">Uncharacterized protein</fullName>
    </submittedName>
</protein>
<reference evidence="1 2" key="1">
    <citation type="submission" date="2017-10" db="EMBL/GenBank/DDBJ databases">
        <title>Massilia psychrophilum sp. nov., a novel purple-pigmented bacterium isolated from Tianshan glacier, Xinjiang Municipality, China.</title>
        <authorList>
            <person name="Wang H."/>
        </authorList>
    </citation>
    <scope>NUCLEOTIDE SEQUENCE [LARGE SCALE GENOMIC DNA]</scope>
    <source>
        <strain evidence="1 2">JCM 30813</strain>
    </source>
</reference>
<organism evidence="1 2">
    <name type="scientific">Massilia psychrophila</name>
    <dbReference type="NCBI Taxonomy" id="1603353"/>
    <lineage>
        <taxon>Bacteria</taxon>
        <taxon>Pseudomonadati</taxon>
        <taxon>Pseudomonadota</taxon>
        <taxon>Betaproteobacteria</taxon>
        <taxon>Burkholderiales</taxon>
        <taxon>Oxalobacteraceae</taxon>
        <taxon>Telluria group</taxon>
        <taxon>Massilia</taxon>
    </lineage>
</organism>
<accession>A0A2G8T4A9</accession>
<evidence type="ECO:0000313" key="1">
    <source>
        <dbReference type="EMBL" id="PIL40819.1"/>
    </source>
</evidence>
<comment type="caution">
    <text evidence="1">The sequence shown here is derived from an EMBL/GenBank/DDBJ whole genome shotgun (WGS) entry which is preliminary data.</text>
</comment>
<name>A0A2G8T4A9_9BURK</name>